<dbReference type="RefSeq" id="XP_015694038.1">
    <property type="nucleotide sequence ID" value="XM_015838552.1"/>
</dbReference>
<dbReference type="OrthoDB" id="586778at2759"/>
<gene>
    <name evidence="1" type="primary">LOC107304463</name>
</gene>
<dbReference type="HOGENOM" id="CLU_130113_0_0_1"/>
<dbReference type="KEGG" id="obr:107304463"/>
<dbReference type="OMA" id="TVRHIKY"/>
<protein>
    <submittedName>
        <fullName evidence="1">Uncharacterized protein</fullName>
    </submittedName>
</protein>
<keyword evidence="2" id="KW-1185">Reference proteome</keyword>
<organism evidence="1">
    <name type="scientific">Oryza brachyantha</name>
    <name type="common">malo sina</name>
    <dbReference type="NCBI Taxonomy" id="4533"/>
    <lineage>
        <taxon>Eukaryota</taxon>
        <taxon>Viridiplantae</taxon>
        <taxon>Streptophyta</taxon>
        <taxon>Embryophyta</taxon>
        <taxon>Tracheophyta</taxon>
        <taxon>Spermatophyta</taxon>
        <taxon>Magnoliopsida</taxon>
        <taxon>Liliopsida</taxon>
        <taxon>Poales</taxon>
        <taxon>Poaceae</taxon>
        <taxon>BOP clade</taxon>
        <taxon>Oryzoideae</taxon>
        <taxon>Oryzeae</taxon>
        <taxon>Oryzinae</taxon>
        <taxon>Oryza</taxon>
    </lineage>
</organism>
<dbReference type="Gramene" id="OB06G23920.1">
    <property type="protein sequence ID" value="OB06G23920.1"/>
    <property type="gene ID" value="OB06G23920"/>
</dbReference>
<dbReference type="eggNOG" id="ENOG502R49C">
    <property type="taxonomic scope" value="Eukaryota"/>
</dbReference>
<dbReference type="Proteomes" id="UP000006038">
    <property type="component" value="Chromosome 6"/>
</dbReference>
<evidence type="ECO:0000313" key="2">
    <source>
        <dbReference type="Proteomes" id="UP000006038"/>
    </source>
</evidence>
<reference evidence="1" key="1">
    <citation type="journal article" date="2013" name="Nat. Commun.">
        <title>Whole-genome sequencing of Oryza brachyantha reveals mechanisms underlying Oryza genome evolution.</title>
        <authorList>
            <person name="Chen J."/>
            <person name="Huang Q."/>
            <person name="Gao D."/>
            <person name="Wang J."/>
            <person name="Lang Y."/>
            <person name="Liu T."/>
            <person name="Li B."/>
            <person name="Bai Z."/>
            <person name="Luis Goicoechea J."/>
            <person name="Liang C."/>
            <person name="Chen C."/>
            <person name="Zhang W."/>
            <person name="Sun S."/>
            <person name="Liao Y."/>
            <person name="Zhang X."/>
            <person name="Yang L."/>
            <person name="Song C."/>
            <person name="Wang M."/>
            <person name="Shi J."/>
            <person name="Liu G."/>
            <person name="Liu J."/>
            <person name="Zhou H."/>
            <person name="Zhou W."/>
            <person name="Yu Q."/>
            <person name="An N."/>
            <person name="Chen Y."/>
            <person name="Cai Q."/>
            <person name="Wang B."/>
            <person name="Liu B."/>
            <person name="Min J."/>
            <person name="Huang Y."/>
            <person name="Wu H."/>
            <person name="Li Z."/>
            <person name="Zhang Y."/>
            <person name="Yin Y."/>
            <person name="Song W."/>
            <person name="Jiang J."/>
            <person name="Jackson S.A."/>
            <person name="Wing R.A."/>
            <person name="Wang J."/>
            <person name="Chen M."/>
        </authorList>
    </citation>
    <scope>NUCLEOTIDE SEQUENCE [LARGE SCALE GENOMIC DNA]</scope>
    <source>
        <strain evidence="1">cv. IRGC 101232</strain>
    </source>
</reference>
<dbReference type="GeneID" id="107304463"/>
<name>J3MEE8_ORYBR</name>
<reference evidence="1" key="2">
    <citation type="submission" date="2013-04" db="UniProtKB">
        <authorList>
            <consortium name="EnsemblPlants"/>
        </authorList>
    </citation>
    <scope>IDENTIFICATION</scope>
</reference>
<proteinExistence type="predicted"/>
<sequence>MASTGESFWKSSSVRRISHFYPHLARAMAGVQSRVLADPVYICVECSAVQKNQQAMAAHCRIHINSDGMEKGTVRHIKYNPDHTFSLMCHPSPDQVLLIPNRSPNPNLSSASATASDILQKCVDLGYIRRPTSVNAIRNVFASAATTTAVLDLTLRLGQGATAADNSNQQIIKSLFS</sequence>
<dbReference type="AlphaFoldDB" id="J3MEE8"/>
<dbReference type="EnsemblPlants" id="OB06G23920.1">
    <property type="protein sequence ID" value="OB06G23920.1"/>
    <property type="gene ID" value="OB06G23920"/>
</dbReference>
<evidence type="ECO:0000313" key="1">
    <source>
        <dbReference type="EnsemblPlants" id="OB06G23920.1"/>
    </source>
</evidence>
<accession>J3MEE8</accession>